<dbReference type="InterPro" id="IPR000485">
    <property type="entry name" value="AsnC-type_HTH_dom"/>
</dbReference>
<proteinExistence type="predicted"/>
<dbReference type="InterPro" id="IPR011008">
    <property type="entry name" value="Dimeric_a/b-barrel"/>
</dbReference>
<evidence type="ECO:0000256" key="1">
    <source>
        <dbReference type="ARBA" id="ARBA00023015"/>
    </source>
</evidence>
<dbReference type="InterPro" id="IPR036388">
    <property type="entry name" value="WH-like_DNA-bd_sf"/>
</dbReference>
<name>A0ABT6S9G4_9ACTN</name>
<dbReference type="PROSITE" id="PS50956">
    <property type="entry name" value="HTH_ASNC_2"/>
    <property type="match status" value="1"/>
</dbReference>
<dbReference type="InterPro" id="IPR036390">
    <property type="entry name" value="WH_DNA-bd_sf"/>
</dbReference>
<dbReference type="InterPro" id="IPR019888">
    <property type="entry name" value="Tscrpt_reg_AsnC-like"/>
</dbReference>
<dbReference type="Proteomes" id="UP001223978">
    <property type="component" value="Unassembled WGS sequence"/>
</dbReference>
<feature type="region of interest" description="Disordered" evidence="4">
    <location>
        <begin position="1"/>
        <end position="32"/>
    </location>
</feature>
<dbReference type="PANTHER" id="PTHR30154:SF34">
    <property type="entry name" value="TRANSCRIPTIONAL REGULATOR AZLB"/>
    <property type="match status" value="1"/>
</dbReference>
<feature type="compositionally biased region" description="Low complexity" evidence="4">
    <location>
        <begin position="1"/>
        <end position="24"/>
    </location>
</feature>
<feature type="domain" description="HTH asnC-type" evidence="5">
    <location>
        <begin position="205"/>
        <end position="261"/>
    </location>
</feature>
<accession>A0ABT6S9G4</accession>
<dbReference type="Pfam" id="PF13404">
    <property type="entry name" value="HTH_AsnC-type"/>
    <property type="match status" value="1"/>
</dbReference>
<organism evidence="6 7">
    <name type="scientific">Streptomyces cavernicola</name>
    <dbReference type="NCBI Taxonomy" id="3043613"/>
    <lineage>
        <taxon>Bacteria</taxon>
        <taxon>Bacillati</taxon>
        <taxon>Actinomycetota</taxon>
        <taxon>Actinomycetes</taxon>
        <taxon>Kitasatosporales</taxon>
        <taxon>Streptomycetaceae</taxon>
        <taxon>Streptomyces</taxon>
    </lineage>
</organism>
<evidence type="ECO:0000259" key="5">
    <source>
        <dbReference type="PROSITE" id="PS50956"/>
    </source>
</evidence>
<evidence type="ECO:0000256" key="3">
    <source>
        <dbReference type="ARBA" id="ARBA00023163"/>
    </source>
</evidence>
<dbReference type="SUPFAM" id="SSF46785">
    <property type="entry name" value="Winged helix' DNA-binding domain"/>
    <property type="match status" value="1"/>
</dbReference>
<keyword evidence="1" id="KW-0805">Transcription regulation</keyword>
<dbReference type="PRINTS" id="PR00033">
    <property type="entry name" value="HTHASNC"/>
</dbReference>
<reference evidence="6 7" key="1">
    <citation type="submission" date="2023-05" db="EMBL/GenBank/DDBJ databases">
        <title>Draft genome sequence of Streptomyces sp. B-S-A6 isolated from a cave soil in Thailand.</title>
        <authorList>
            <person name="Chamroensaksri N."/>
            <person name="Muangham S."/>
        </authorList>
    </citation>
    <scope>NUCLEOTIDE SEQUENCE [LARGE SCALE GENOMIC DNA]</scope>
    <source>
        <strain evidence="6 7">B-S-A6</strain>
    </source>
</reference>
<comment type="caution">
    <text evidence="6">The sequence shown here is derived from an EMBL/GenBank/DDBJ whole genome shotgun (WGS) entry which is preliminary data.</text>
</comment>
<keyword evidence="7" id="KW-1185">Reference proteome</keyword>
<dbReference type="RefSeq" id="WP_282542694.1">
    <property type="nucleotide sequence ID" value="NZ_JASCIQ010000011.1"/>
</dbReference>
<evidence type="ECO:0000313" key="7">
    <source>
        <dbReference type="Proteomes" id="UP001223978"/>
    </source>
</evidence>
<sequence>MTHPVPASRTASAAPSARPSTHPSVPDRVPAGPLEGLDRRIVAALQIDGRASWRRIAAALGEPERKVARRGLRLLESGDVAVRGLVMRGETVILRMTCRPGTVRDAAVAAARRADCIFSYALAGPVDCVAELQCPPGRLAPLMLDEVPALPGLVSQSVSPVLRYFRTVHEWAPGILDAAEVEALGGPSGTVGEPAPPDVEVGPEELAILGALAEDGRRTYEDLAAVAGVSVATARRRVETLTREGVVSIRAAVEPALLGLPVEALLWLKVRPEEVERVGRLLVESPLVRYAAVVMGEHQLLVDVTQPSKAALHAFLTASPWVRHVEAVQSHLVVESFKRSGVEFPGGSREDRGD</sequence>
<keyword evidence="3" id="KW-0804">Transcription</keyword>
<dbReference type="Pfam" id="PF13412">
    <property type="entry name" value="HTH_24"/>
    <property type="match status" value="1"/>
</dbReference>
<dbReference type="Gene3D" id="3.30.70.920">
    <property type="match status" value="1"/>
</dbReference>
<evidence type="ECO:0000313" key="6">
    <source>
        <dbReference type="EMBL" id="MDI3404761.1"/>
    </source>
</evidence>
<dbReference type="EMBL" id="JASCIQ010000011">
    <property type="protein sequence ID" value="MDI3404761.1"/>
    <property type="molecule type" value="Genomic_DNA"/>
</dbReference>
<keyword evidence="2" id="KW-0238">DNA-binding</keyword>
<protein>
    <submittedName>
        <fullName evidence="6">AsnC family transcriptional regulator</fullName>
    </submittedName>
</protein>
<dbReference type="Gene3D" id="1.10.10.10">
    <property type="entry name" value="Winged helix-like DNA-binding domain superfamily/Winged helix DNA-binding domain"/>
    <property type="match status" value="2"/>
</dbReference>
<dbReference type="PANTHER" id="PTHR30154">
    <property type="entry name" value="LEUCINE-RESPONSIVE REGULATORY PROTEIN"/>
    <property type="match status" value="1"/>
</dbReference>
<gene>
    <name evidence="6" type="ORF">QIS96_13145</name>
</gene>
<dbReference type="SUPFAM" id="SSF54909">
    <property type="entry name" value="Dimeric alpha+beta barrel"/>
    <property type="match status" value="1"/>
</dbReference>
<evidence type="ECO:0000256" key="2">
    <source>
        <dbReference type="ARBA" id="ARBA00023125"/>
    </source>
</evidence>
<dbReference type="SMART" id="SM00344">
    <property type="entry name" value="HTH_ASNC"/>
    <property type="match status" value="1"/>
</dbReference>
<evidence type="ECO:0000256" key="4">
    <source>
        <dbReference type="SAM" id="MobiDB-lite"/>
    </source>
</evidence>